<dbReference type="PANTHER" id="PTHR48228:SF4">
    <property type="entry name" value="BLR3030 PROTEIN"/>
    <property type="match status" value="1"/>
</dbReference>
<dbReference type="PANTHER" id="PTHR48228">
    <property type="entry name" value="SUCCINYL-COA--D-CITRAMALATE COA-TRANSFERASE"/>
    <property type="match status" value="1"/>
</dbReference>
<dbReference type="STRING" id="490629.SAMN05216266_11222"/>
<dbReference type="Gene3D" id="3.40.50.10540">
    <property type="entry name" value="Crotonobetainyl-coa:carnitine coa-transferase, domain 1"/>
    <property type="match status" value="1"/>
</dbReference>
<feature type="region of interest" description="Disordered" evidence="1">
    <location>
        <begin position="431"/>
        <end position="451"/>
    </location>
</feature>
<proteinExistence type="predicted"/>
<organism evidence="2 3">
    <name type="scientific">Amycolatopsis marina</name>
    <dbReference type="NCBI Taxonomy" id="490629"/>
    <lineage>
        <taxon>Bacteria</taxon>
        <taxon>Bacillati</taxon>
        <taxon>Actinomycetota</taxon>
        <taxon>Actinomycetes</taxon>
        <taxon>Pseudonocardiales</taxon>
        <taxon>Pseudonocardiaceae</taxon>
        <taxon>Amycolatopsis</taxon>
    </lineage>
</organism>
<reference evidence="3" key="1">
    <citation type="submission" date="2016-10" db="EMBL/GenBank/DDBJ databases">
        <authorList>
            <person name="Varghese N."/>
            <person name="Submissions S."/>
        </authorList>
    </citation>
    <scope>NUCLEOTIDE SEQUENCE [LARGE SCALE GENOMIC DNA]</scope>
    <source>
        <strain evidence="3">CGMCC 4.3568</strain>
    </source>
</reference>
<evidence type="ECO:0000256" key="1">
    <source>
        <dbReference type="SAM" id="MobiDB-lite"/>
    </source>
</evidence>
<keyword evidence="2" id="KW-0808">Transferase</keyword>
<dbReference type="InterPro" id="IPR003673">
    <property type="entry name" value="CoA-Trfase_fam_III"/>
</dbReference>
<dbReference type="InterPro" id="IPR023606">
    <property type="entry name" value="CoA-Trfase_III_dom_1_sf"/>
</dbReference>
<dbReference type="AlphaFoldDB" id="A0A1I1B4H0"/>
<keyword evidence="3" id="KW-1185">Reference proteome</keyword>
<sequence length="451" mass="47774">MTVEFAALWRALTGDRSPEVRFTGPESALPGRYRVTTAAAAVVAATTSAAAELLRLRGIAPGPVAVDTHAAVAGFASERFLRVGGKTPGETWAPLSGNYRASDGWVRLHCNYPHHAEAACRALAVAPERADRPALERAVARLGALQVQESVIAEGGAAAAMRSGAGWLRHPQGDAVARQPLMELSPIAPAPRRRVPESSGTPLGGVRVLELTHVIAGPVAGRTLAAHGADVLHLGAAHLPAVGPLVIDTGMGKRSAFVDLRTAEGRERLWRLVTDADVLVRSFRPGAFDRLGFTLPRLAQASPGLVVVDLSAYGWAGPWAGRRGFDSLVQLACGIAHEDGADAPRPLPVQALDHATGWFAACAAMLGLWRRATEGGSWHARLALAHTARWLDQLGRQPDESVEFDAEHLLRRTESGFGTLTHVPVPGTLPAAPPHWRWGTPKPGSSAPAWW</sequence>
<accession>A0A1I1B4H0</accession>
<protein>
    <submittedName>
        <fullName evidence="2">CoA-transferase family III</fullName>
    </submittedName>
</protein>
<evidence type="ECO:0000313" key="2">
    <source>
        <dbReference type="EMBL" id="SFB45244.1"/>
    </source>
</evidence>
<dbReference type="InterPro" id="IPR050509">
    <property type="entry name" value="CoA-transferase_III"/>
</dbReference>
<dbReference type="OrthoDB" id="9058532at2"/>
<dbReference type="RefSeq" id="WP_091674732.1">
    <property type="nucleotide sequence ID" value="NZ_FOKG01000012.1"/>
</dbReference>
<gene>
    <name evidence="2" type="ORF">SAMN05216266_11222</name>
</gene>
<dbReference type="Proteomes" id="UP000243799">
    <property type="component" value="Unassembled WGS sequence"/>
</dbReference>
<name>A0A1I1B4H0_9PSEU</name>
<evidence type="ECO:0000313" key="3">
    <source>
        <dbReference type="Proteomes" id="UP000243799"/>
    </source>
</evidence>
<dbReference type="Pfam" id="PF02515">
    <property type="entry name" value="CoA_transf_3"/>
    <property type="match status" value="1"/>
</dbReference>
<dbReference type="GO" id="GO:0016740">
    <property type="term" value="F:transferase activity"/>
    <property type="evidence" value="ECO:0007669"/>
    <property type="project" value="UniProtKB-KW"/>
</dbReference>
<dbReference type="SUPFAM" id="SSF89796">
    <property type="entry name" value="CoA-transferase family III (CaiB/BaiF)"/>
    <property type="match status" value="2"/>
</dbReference>
<dbReference type="EMBL" id="FOKG01000012">
    <property type="protein sequence ID" value="SFB45244.1"/>
    <property type="molecule type" value="Genomic_DNA"/>
</dbReference>